<sequence length="368" mass="41375">NKCPLNSTSVENILRSPEGDIFRDSVASYAESIVQNELPITLNGYSCSNCGASFSKLKGIPIPDAARKDPHTVTRTARFCSNTAVILMIECSVCSMQCSSQHLIRDALLKSRPTHWPLWERPLTAGEIEKQVTIEGICRDTKARAIRTICERESIYLSYCKEELLHENTTLTANLLQQTNLRQQPMGSGDDDPFRNDDLIRLLEVSSPATSDARMSKHAQNYMVSALAVLLNQHLWSHTTNCFKRSAVTSNHSFCRYRFPRGCVEKTLFGSAGVELKRTLGHEYMNGFNYEIMAAFKCNHDIQVLLGGSGVTDRIHYCCKYVTKLQKQLDSQVAVAVAPFHIESVMRPQWKTPLFLTILPGLENVLQR</sequence>
<gene>
    <name evidence="1" type="ORF">PHMEG_00037739</name>
</gene>
<comment type="caution">
    <text evidence="1">The sequence shown here is derived from an EMBL/GenBank/DDBJ whole genome shotgun (WGS) entry which is preliminary data.</text>
</comment>
<accession>A0A225UJ50</accession>
<evidence type="ECO:0000313" key="1">
    <source>
        <dbReference type="EMBL" id="OWY93013.1"/>
    </source>
</evidence>
<protein>
    <submittedName>
        <fullName evidence="1">Uncharacterized protein</fullName>
    </submittedName>
</protein>
<name>A0A225UJ50_9STRA</name>
<organism evidence="1 2">
    <name type="scientific">Phytophthora megakarya</name>
    <dbReference type="NCBI Taxonomy" id="4795"/>
    <lineage>
        <taxon>Eukaryota</taxon>
        <taxon>Sar</taxon>
        <taxon>Stramenopiles</taxon>
        <taxon>Oomycota</taxon>
        <taxon>Peronosporomycetes</taxon>
        <taxon>Peronosporales</taxon>
        <taxon>Peronosporaceae</taxon>
        <taxon>Phytophthora</taxon>
    </lineage>
</organism>
<feature type="non-terminal residue" evidence="1">
    <location>
        <position position="1"/>
    </location>
</feature>
<proteinExistence type="predicted"/>
<dbReference type="EMBL" id="NBNE01016853">
    <property type="protein sequence ID" value="OWY93013.1"/>
    <property type="molecule type" value="Genomic_DNA"/>
</dbReference>
<keyword evidence="2" id="KW-1185">Reference proteome</keyword>
<dbReference type="Proteomes" id="UP000198211">
    <property type="component" value="Unassembled WGS sequence"/>
</dbReference>
<reference evidence="2" key="1">
    <citation type="submission" date="2017-03" db="EMBL/GenBank/DDBJ databases">
        <title>Phytopthora megakarya and P. palmivora, two closely related causual agents of cacao black pod achieved similar genome size and gene model numbers by different mechanisms.</title>
        <authorList>
            <person name="Ali S."/>
            <person name="Shao J."/>
            <person name="Larry D.J."/>
            <person name="Kronmiller B."/>
            <person name="Shen D."/>
            <person name="Strem M.D."/>
            <person name="Melnick R.L."/>
            <person name="Guiltinan M.J."/>
            <person name="Tyler B.M."/>
            <person name="Meinhardt L.W."/>
            <person name="Bailey B.A."/>
        </authorList>
    </citation>
    <scope>NUCLEOTIDE SEQUENCE [LARGE SCALE GENOMIC DNA]</scope>
    <source>
        <strain evidence="2">zdho120</strain>
    </source>
</reference>
<evidence type="ECO:0000313" key="2">
    <source>
        <dbReference type="Proteomes" id="UP000198211"/>
    </source>
</evidence>
<dbReference type="AlphaFoldDB" id="A0A225UJ50"/>
<dbReference type="OrthoDB" id="116992at2759"/>